<reference evidence="3" key="1">
    <citation type="submission" date="2021-02" db="EMBL/GenBank/DDBJ databases">
        <authorList>
            <person name="Nowell W R."/>
        </authorList>
    </citation>
    <scope>NUCLEOTIDE SEQUENCE</scope>
</reference>
<feature type="chain" id="PRO_5032314114" evidence="2">
    <location>
        <begin position="21"/>
        <end position="561"/>
    </location>
</feature>
<name>A0A818JBS0_9BILA</name>
<proteinExistence type="predicted"/>
<accession>A0A818JBS0</accession>
<dbReference type="AlphaFoldDB" id="A0A818JBS0"/>
<evidence type="ECO:0000313" key="4">
    <source>
        <dbReference type="Proteomes" id="UP000663836"/>
    </source>
</evidence>
<dbReference type="InterPro" id="IPR036322">
    <property type="entry name" value="WD40_repeat_dom_sf"/>
</dbReference>
<feature type="signal peptide" evidence="2">
    <location>
        <begin position="1"/>
        <end position="20"/>
    </location>
</feature>
<sequence length="561" mass="64689">MLVYLFVVAAIYTLSPITNAVSDCSLCKLNEYYNETTGYQCFRLSNGQVACTCPDYRYALDKPCRICERPNICGDDPNNLCAELSPTSFDPENDNDKNFACFCSDLSYYLGEPCPSNAIYEELSRSSSVAKAAVHDVERAYMTITNEYREQRNKLLENLHHVNKNIKESTHELDGIRKSLHTVQSFRLPLNSPRYSTNYEVHEMNAMVDNIERVLNKISQQLKQFHFIPSHGHAMSKTLGTVRVKDTDRKETRLTSPGSSINQYYSTENLYVYKLYTIDIDICAKWVISTIEQRIFLCDTEGEVRIYSYSRHLRRQPLLTERFHLSNIRLISSFTVTQDYLIAFEIDTQILTLHTHHGALILRLFFPYDPIMIVRCDYNKKNQIWTCCRTKRQCYQFNINHKIKQVNLLDQLDFTKPISNILIDPVGISCDEQDRVVVHDVNTTTADRLLLFTNNQNSIISLDFVKYFDKLSSSYIERVLLVPKQPNLIVIVYVPQSPITSIHEIVIVDISLQPAQILYCLSEANGIQSIDVTSNGELVYTVTTPTNKRTPPKMHIYSLIY</sequence>
<dbReference type="Proteomes" id="UP000663836">
    <property type="component" value="Unassembled WGS sequence"/>
</dbReference>
<dbReference type="EMBL" id="CAJOBD010000022">
    <property type="protein sequence ID" value="CAF3539163.1"/>
    <property type="molecule type" value="Genomic_DNA"/>
</dbReference>
<evidence type="ECO:0000256" key="1">
    <source>
        <dbReference type="SAM" id="Coils"/>
    </source>
</evidence>
<keyword evidence="2" id="KW-0732">Signal</keyword>
<comment type="caution">
    <text evidence="3">The sequence shown here is derived from an EMBL/GenBank/DDBJ whole genome shotgun (WGS) entry which is preliminary data.</text>
</comment>
<organism evidence="3 4">
    <name type="scientific">Rotaria sordida</name>
    <dbReference type="NCBI Taxonomy" id="392033"/>
    <lineage>
        <taxon>Eukaryota</taxon>
        <taxon>Metazoa</taxon>
        <taxon>Spiralia</taxon>
        <taxon>Gnathifera</taxon>
        <taxon>Rotifera</taxon>
        <taxon>Eurotatoria</taxon>
        <taxon>Bdelloidea</taxon>
        <taxon>Philodinida</taxon>
        <taxon>Philodinidae</taxon>
        <taxon>Rotaria</taxon>
    </lineage>
</organism>
<keyword evidence="1" id="KW-0175">Coiled coil</keyword>
<protein>
    <submittedName>
        <fullName evidence="3">Uncharacterized protein</fullName>
    </submittedName>
</protein>
<evidence type="ECO:0000256" key="2">
    <source>
        <dbReference type="SAM" id="SignalP"/>
    </source>
</evidence>
<evidence type="ECO:0000313" key="3">
    <source>
        <dbReference type="EMBL" id="CAF3539163.1"/>
    </source>
</evidence>
<dbReference type="SUPFAM" id="SSF50978">
    <property type="entry name" value="WD40 repeat-like"/>
    <property type="match status" value="1"/>
</dbReference>
<feature type="coiled-coil region" evidence="1">
    <location>
        <begin position="145"/>
        <end position="172"/>
    </location>
</feature>
<gene>
    <name evidence="3" type="ORF">JBS370_LOCUS767</name>
</gene>